<evidence type="ECO:0000313" key="1">
    <source>
        <dbReference type="EMBL" id="MDZ5711642.1"/>
    </source>
</evidence>
<protein>
    <submittedName>
        <fullName evidence="1">XtrA/YqaO family protein</fullName>
    </submittedName>
</protein>
<gene>
    <name evidence="1" type="ORF">UFB30_05360</name>
</gene>
<proteinExistence type="predicted"/>
<reference evidence="1 2" key="1">
    <citation type="submission" date="2023-12" db="EMBL/GenBank/DDBJ databases">
        <title>Jeotgalibacillus haloalkaliphilus sp. nov., a novel salt-tolerant bacteria, isolated from the estuary of the Fenhe River into the Yellow River.</title>
        <authorList>
            <person name="Li Y."/>
        </authorList>
    </citation>
    <scope>NUCLEOTIDE SEQUENCE [LARGE SCALE GENOMIC DNA]</scope>
    <source>
        <strain evidence="1 2">HH7-29</strain>
    </source>
</reference>
<dbReference type="RefSeq" id="WP_322420659.1">
    <property type="nucleotide sequence ID" value="NZ_JAXQNN010000002.1"/>
</dbReference>
<name>A0ABU5KK47_9BACL</name>
<accession>A0ABU5KK47</accession>
<keyword evidence="2" id="KW-1185">Reference proteome</keyword>
<comment type="caution">
    <text evidence="1">The sequence shown here is derived from an EMBL/GenBank/DDBJ whole genome shotgun (WGS) entry which is preliminary data.</text>
</comment>
<dbReference type="Pfam" id="PF17356">
    <property type="entry name" value="PBSX_XtrA"/>
    <property type="match status" value="1"/>
</dbReference>
<dbReference type="InterPro" id="IPR035530">
    <property type="entry name" value="PBSX_XtrA"/>
</dbReference>
<evidence type="ECO:0000313" key="2">
    <source>
        <dbReference type="Proteomes" id="UP001292084"/>
    </source>
</evidence>
<dbReference type="Proteomes" id="UP001292084">
    <property type="component" value="Unassembled WGS sequence"/>
</dbReference>
<organism evidence="1 2">
    <name type="scientific">Jeotgalibacillus haloalkalitolerans</name>
    <dbReference type="NCBI Taxonomy" id="3104292"/>
    <lineage>
        <taxon>Bacteria</taxon>
        <taxon>Bacillati</taxon>
        <taxon>Bacillota</taxon>
        <taxon>Bacilli</taxon>
        <taxon>Bacillales</taxon>
        <taxon>Caryophanaceae</taxon>
        <taxon>Jeotgalibacillus</taxon>
    </lineage>
</organism>
<sequence length="56" mass="6375">MTEKELVEKGIPYVIVCSDGKQEVYPLEPHSKTTIITHQGKVDRIESNVSMKFKGR</sequence>
<dbReference type="EMBL" id="JAXQNN010000002">
    <property type="protein sequence ID" value="MDZ5711642.1"/>
    <property type="molecule type" value="Genomic_DNA"/>
</dbReference>